<accession>A0A9W4SJI5</accession>
<proteinExistence type="predicted"/>
<organism evidence="3 4">
    <name type="scientific">Funneliformis geosporum</name>
    <dbReference type="NCBI Taxonomy" id="1117311"/>
    <lineage>
        <taxon>Eukaryota</taxon>
        <taxon>Fungi</taxon>
        <taxon>Fungi incertae sedis</taxon>
        <taxon>Mucoromycota</taxon>
        <taxon>Glomeromycotina</taxon>
        <taxon>Glomeromycetes</taxon>
        <taxon>Glomerales</taxon>
        <taxon>Glomeraceae</taxon>
        <taxon>Funneliformis</taxon>
    </lineage>
</organism>
<dbReference type="Proteomes" id="UP001153678">
    <property type="component" value="Unassembled WGS sequence"/>
</dbReference>
<name>A0A9W4SJI5_9GLOM</name>
<dbReference type="OrthoDB" id="2390447at2759"/>
<sequence length="179" mass="19100">MEKKRQVVGGEKTTAISPTSIEGKPEGEEPPQIPKDVPKEQFPEAQNGNPTATITETNTITTTAITTSIVNDAVINTSDNSNTSSAGSTNILLAALLGTVGLIIILSGLLIIIIWLRRGEKAKGGIENRGLTQLNDDGNINVSMNDMNTYRPRDLDDEQLPSYAEAVVRGRSSGIITLN</sequence>
<gene>
    <name evidence="3" type="ORF">FWILDA_LOCUS4003</name>
</gene>
<evidence type="ECO:0000313" key="3">
    <source>
        <dbReference type="EMBL" id="CAI2169281.1"/>
    </source>
</evidence>
<evidence type="ECO:0000313" key="4">
    <source>
        <dbReference type="Proteomes" id="UP001153678"/>
    </source>
</evidence>
<feature type="transmembrane region" description="Helical" evidence="2">
    <location>
        <begin position="91"/>
        <end position="116"/>
    </location>
</feature>
<keyword evidence="4" id="KW-1185">Reference proteome</keyword>
<protein>
    <submittedName>
        <fullName evidence="3">17352_t:CDS:1</fullName>
    </submittedName>
</protein>
<evidence type="ECO:0000256" key="1">
    <source>
        <dbReference type="SAM" id="MobiDB-lite"/>
    </source>
</evidence>
<dbReference type="EMBL" id="CAMKVN010000568">
    <property type="protein sequence ID" value="CAI2169281.1"/>
    <property type="molecule type" value="Genomic_DNA"/>
</dbReference>
<keyword evidence="2" id="KW-0812">Transmembrane</keyword>
<keyword evidence="2" id="KW-0472">Membrane</keyword>
<comment type="caution">
    <text evidence="3">The sequence shown here is derived from an EMBL/GenBank/DDBJ whole genome shotgun (WGS) entry which is preliminary data.</text>
</comment>
<feature type="region of interest" description="Disordered" evidence="1">
    <location>
        <begin position="1"/>
        <end position="57"/>
    </location>
</feature>
<dbReference type="AlphaFoldDB" id="A0A9W4SJI5"/>
<evidence type="ECO:0000256" key="2">
    <source>
        <dbReference type="SAM" id="Phobius"/>
    </source>
</evidence>
<reference evidence="3" key="1">
    <citation type="submission" date="2022-08" db="EMBL/GenBank/DDBJ databases">
        <authorList>
            <person name="Kallberg Y."/>
            <person name="Tangrot J."/>
            <person name="Rosling A."/>
        </authorList>
    </citation>
    <scope>NUCLEOTIDE SEQUENCE</scope>
    <source>
        <strain evidence="3">Wild A</strain>
    </source>
</reference>
<keyword evidence="2" id="KW-1133">Transmembrane helix</keyword>